<dbReference type="GO" id="GO:0017089">
    <property type="term" value="F:glycolipid transfer activity"/>
    <property type="evidence" value="ECO:0007669"/>
    <property type="project" value="TreeGrafter"/>
</dbReference>
<dbReference type="Gene3D" id="2.60.450.10">
    <property type="entry name" value="Lipopolysaccharide (LPS) transport protein A like domain"/>
    <property type="match status" value="1"/>
</dbReference>
<evidence type="ECO:0000256" key="4">
    <source>
        <dbReference type="ARBA" id="ARBA00022989"/>
    </source>
</evidence>
<evidence type="ECO:0000256" key="3">
    <source>
        <dbReference type="ARBA" id="ARBA00022692"/>
    </source>
</evidence>
<name>A0A515DGP2_9BURK</name>
<dbReference type="GO" id="GO:0015221">
    <property type="term" value="F:lipopolysaccharide transmembrane transporter activity"/>
    <property type="evidence" value="ECO:0007669"/>
    <property type="project" value="InterPro"/>
</dbReference>
<evidence type="ECO:0000256" key="5">
    <source>
        <dbReference type="ARBA" id="ARBA00023136"/>
    </source>
</evidence>
<evidence type="ECO:0000256" key="1">
    <source>
        <dbReference type="ARBA" id="ARBA00022475"/>
    </source>
</evidence>
<dbReference type="PANTHER" id="PTHR37481:SF1">
    <property type="entry name" value="LIPOPOLYSACCHARIDE EXPORT SYSTEM PROTEIN LPTC"/>
    <property type="match status" value="1"/>
</dbReference>
<accession>A0A515DGP2</accession>
<keyword evidence="3" id="KW-0812">Transmembrane</keyword>
<evidence type="ECO:0000313" key="6">
    <source>
        <dbReference type="EMBL" id="QDL39564.1"/>
    </source>
</evidence>
<keyword evidence="7" id="KW-1185">Reference proteome</keyword>
<dbReference type="KEGG" id="rhf:EUB48_00065"/>
<dbReference type="PANTHER" id="PTHR37481">
    <property type="entry name" value="LIPOPOLYSACCHARIDE EXPORT SYSTEM PROTEIN LPTC"/>
    <property type="match status" value="1"/>
</dbReference>
<keyword evidence="4" id="KW-1133">Transmembrane helix</keyword>
<sequence length="190" mass="20890">MTVLALGTYWLVRNTPIFGAPEPAAPVRHEPDYFMRKFAVKTFDGAGHLKSEVFGTEGRHYPDTDTLEISNARIRSISPQGRITVATGNRALSNSDASQVQLFGNAVVVREPATDARGHVLPRLEFRGEFLNAYTNSERVSSNKPVTLTRGNDQFTADSMDYDNYEGVLDLKGRVKGLLVPSPARPPVAK</sequence>
<dbReference type="GO" id="GO:0030288">
    <property type="term" value="C:outer membrane-bounded periplasmic space"/>
    <property type="evidence" value="ECO:0007669"/>
    <property type="project" value="TreeGrafter"/>
</dbReference>
<keyword evidence="2" id="KW-0997">Cell inner membrane</keyword>
<dbReference type="InterPro" id="IPR010664">
    <property type="entry name" value="LipoPS_assembly_LptC-rel"/>
</dbReference>
<dbReference type="GO" id="GO:0005886">
    <property type="term" value="C:plasma membrane"/>
    <property type="evidence" value="ECO:0007669"/>
    <property type="project" value="InterPro"/>
</dbReference>
<dbReference type="NCBIfam" id="TIGR04409">
    <property type="entry name" value="LptC_YrbK"/>
    <property type="match status" value="1"/>
</dbReference>
<dbReference type="Proteomes" id="UP000316798">
    <property type="component" value="Chromosome"/>
</dbReference>
<organism evidence="6 7">
    <name type="scientific">Rhodoferax sediminis</name>
    <dbReference type="NCBI Taxonomy" id="2509614"/>
    <lineage>
        <taxon>Bacteria</taxon>
        <taxon>Pseudomonadati</taxon>
        <taxon>Pseudomonadota</taxon>
        <taxon>Betaproteobacteria</taxon>
        <taxon>Burkholderiales</taxon>
        <taxon>Comamonadaceae</taxon>
        <taxon>Rhodoferax</taxon>
    </lineage>
</organism>
<protein>
    <submittedName>
        <fullName evidence="6">LPS export ABC transporter periplasmic protein LptC</fullName>
    </submittedName>
</protein>
<dbReference type="EMBL" id="CP035503">
    <property type="protein sequence ID" value="QDL39564.1"/>
    <property type="molecule type" value="Genomic_DNA"/>
</dbReference>
<gene>
    <name evidence="6" type="primary">lptC</name>
    <name evidence="6" type="ORF">EUB48_00065</name>
</gene>
<dbReference type="InterPro" id="IPR026265">
    <property type="entry name" value="LptC"/>
</dbReference>
<dbReference type="OrthoDB" id="5298112at2"/>
<proteinExistence type="predicted"/>
<dbReference type="Pfam" id="PF06835">
    <property type="entry name" value="LptC"/>
    <property type="match status" value="1"/>
</dbReference>
<reference evidence="6 7" key="1">
    <citation type="submission" date="2019-01" db="EMBL/GenBank/DDBJ databases">
        <title>Genomic insights into a novel species Rhodoferax sp.</title>
        <authorList>
            <person name="Jin L."/>
        </authorList>
    </citation>
    <scope>NUCLEOTIDE SEQUENCE [LARGE SCALE GENOMIC DNA]</scope>
    <source>
        <strain evidence="6 7">CHu59-6-5</strain>
    </source>
</reference>
<keyword evidence="5" id="KW-0472">Membrane</keyword>
<keyword evidence="1" id="KW-1003">Cell membrane</keyword>
<evidence type="ECO:0000313" key="7">
    <source>
        <dbReference type="Proteomes" id="UP000316798"/>
    </source>
</evidence>
<dbReference type="AlphaFoldDB" id="A0A515DGP2"/>
<evidence type="ECO:0000256" key="2">
    <source>
        <dbReference type="ARBA" id="ARBA00022519"/>
    </source>
</evidence>
<dbReference type="InterPro" id="IPR052363">
    <property type="entry name" value="LPS_export_LptC"/>
</dbReference>